<keyword evidence="4" id="KW-1185">Reference proteome</keyword>
<keyword evidence="2" id="KW-0472">Membrane</keyword>
<feature type="domain" description="CWH43-like N-terminal" evidence="3">
    <location>
        <begin position="52"/>
        <end position="271"/>
    </location>
</feature>
<dbReference type="InParanoid" id="A0A7E5X4N7"/>
<organism evidence="4 5">
    <name type="scientific">Trichoplusia ni</name>
    <name type="common">Cabbage looper</name>
    <dbReference type="NCBI Taxonomy" id="7111"/>
    <lineage>
        <taxon>Eukaryota</taxon>
        <taxon>Metazoa</taxon>
        <taxon>Ecdysozoa</taxon>
        <taxon>Arthropoda</taxon>
        <taxon>Hexapoda</taxon>
        <taxon>Insecta</taxon>
        <taxon>Pterygota</taxon>
        <taxon>Neoptera</taxon>
        <taxon>Endopterygota</taxon>
        <taxon>Lepidoptera</taxon>
        <taxon>Glossata</taxon>
        <taxon>Ditrysia</taxon>
        <taxon>Noctuoidea</taxon>
        <taxon>Noctuidae</taxon>
        <taxon>Plusiinae</taxon>
        <taxon>Trichoplusia</taxon>
    </lineage>
</organism>
<dbReference type="InterPro" id="IPR019402">
    <property type="entry name" value="CWH43_N"/>
</dbReference>
<dbReference type="FunCoup" id="A0A7E5X4N7">
    <property type="interactions" value="30"/>
</dbReference>
<sequence length="286" mass="32782">MKDKMVNDAQVQSPPNLDVRGDERTNEKCNVNRSVKILEYKGLLWSCGLREICLTALWLPLGALIFCYVTASIFQADDIHETHCKVYNVVPSISAITGISPQRYIWRICIAFHLGPRLLIGSLYYNYHKERTNYITEEKARTVATKLGEACYWLNFIELFALTGVTYISNRENYFIHEKIFIVFMVAALLHMLCRARVGCIASDVVEPVRTNKLVWTLFYVAIAATVGLIIFFLRHRLLCRPLAFTWFSVCEYILATANMAFHAIVVRDLPLHELQVVCPTHNKAN</sequence>
<evidence type="ECO:0000313" key="5">
    <source>
        <dbReference type="RefSeq" id="XP_026747411.1"/>
    </source>
</evidence>
<gene>
    <name evidence="5" type="primary">LOC113508523</name>
</gene>
<evidence type="ECO:0000313" key="4">
    <source>
        <dbReference type="Proteomes" id="UP000322000"/>
    </source>
</evidence>
<feature type="transmembrane region" description="Helical" evidence="2">
    <location>
        <begin position="174"/>
        <end position="193"/>
    </location>
</feature>
<feature type="transmembrane region" description="Helical" evidence="2">
    <location>
        <begin position="104"/>
        <end position="127"/>
    </location>
</feature>
<dbReference type="AlphaFoldDB" id="A0A7E5X4N7"/>
<dbReference type="Proteomes" id="UP000322000">
    <property type="component" value="Chromosome 2"/>
</dbReference>
<protein>
    <submittedName>
        <fullName evidence="5">Post-GPI attachment to proteins factor 2-like</fullName>
    </submittedName>
</protein>
<proteinExistence type="predicted"/>
<keyword evidence="2" id="KW-1133">Transmembrane helix</keyword>
<dbReference type="RefSeq" id="XP_026747411.1">
    <property type="nucleotide sequence ID" value="XM_026891610.1"/>
</dbReference>
<feature type="transmembrane region" description="Helical" evidence="2">
    <location>
        <begin position="246"/>
        <end position="266"/>
    </location>
</feature>
<dbReference type="OrthoDB" id="68581at2759"/>
<dbReference type="PANTHER" id="PTHR12892:SF17">
    <property type="entry name" value="POST-GPI ATTACHMENT TO PROTEINS FACTOR 2-LIKE"/>
    <property type="match status" value="1"/>
</dbReference>
<keyword evidence="2" id="KW-0812">Transmembrane</keyword>
<dbReference type="Pfam" id="PF10277">
    <property type="entry name" value="Frag1"/>
    <property type="match status" value="1"/>
</dbReference>
<feature type="region of interest" description="Disordered" evidence="1">
    <location>
        <begin position="1"/>
        <end position="23"/>
    </location>
</feature>
<dbReference type="GO" id="GO:0005789">
    <property type="term" value="C:endoplasmic reticulum membrane"/>
    <property type="evidence" value="ECO:0007669"/>
    <property type="project" value="TreeGrafter"/>
</dbReference>
<name>A0A7E5X4N7_TRINI</name>
<dbReference type="GO" id="GO:0006506">
    <property type="term" value="P:GPI anchor biosynthetic process"/>
    <property type="evidence" value="ECO:0007669"/>
    <property type="project" value="TreeGrafter"/>
</dbReference>
<feature type="transmembrane region" description="Helical" evidence="2">
    <location>
        <begin position="214"/>
        <end position="234"/>
    </location>
</feature>
<dbReference type="InterPro" id="IPR039545">
    <property type="entry name" value="PGAP2"/>
</dbReference>
<accession>A0A7E5X4N7</accession>
<reference evidence="5" key="1">
    <citation type="submission" date="2025-08" db="UniProtKB">
        <authorList>
            <consortium name="RefSeq"/>
        </authorList>
    </citation>
    <scope>IDENTIFICATION</scope>
</reference>
<dbReference type="PANTHER" id="PTHR12892">
    <property type="entry name" value="FGF RECEPTOR ACTIVATING PROTEIN 1"/>
    <property type="match status" value="1"/>
</dbReference>
<evidence type="ECO:0000256" key="2">
    <source>
        <dbReference type="SAM" id="Phobius"/>
    </source>
</evidence>
<dbReference type="GO" id="GO:0000139">
    <property type="term" value="C:Golgi membrane"/>
    <property type="evidence" value="ECO:0007669"/>
    <property type="project" value="InterPro"/>
</dbReference>
<evidence type="ECO:0000256" key="1">
    <source>
        <dbReference type="SAM" id="MobiDB-lite"/>
    </source>
</evidence>
<evidence type="ECO:0000259" key="3">
    <source>
        <dbReference type="Pfam" id="PF10277"/>
    </source>
</evidence>
<feature type="transmembrane region" description="Helical" evidence="2">
    <location>
        <begin position="52"/>
        <end position="71"/>
    </location>
</feature>
<dbReference type="KEGG" id="tnl:113508523"/>
<dbReference type="GeneID" id="113508523"/>